<keyword evidence="8" id="KW-1185">Reference proteome</keyword>
<evidence type="ECO:0000259" key="6">
    <source>
        <dbReference type="Pfam" id="PF02631"/>
    </source>
</evidence>
<dbReference type="Gene3D" id="1.10.10.10">
    <property type="entry name" value="Winged helix-like DNA-binding domain superfamily/Winged helix DNA-binding domain"/>
    <property type="match status" value="1"/>
</dbReference>
<dbReference type="KEGG" id="mgy:MGMSRv2__2680"/>
<dbReference type="Pfam" id="PF02631">
    <property type="entry name" value="RecX_HTH2"/>
    <property type="match status" value="1"/>
</dbReference>
<dbReference type="STRING" id="1430440.MGMSRv2__2680"/>
<dbReference type="AlphaFoldDB" id="V6F2Y9"/>
<organism evidence="7 8">
    <name type="scientific">Magnetospirillum gryphiswaldense (strain DSM 6361 / JCM 21280 / NBRC 15271 / MSR-1)</name>
    <dbReference type="NCBI Taxonomy" id="431944"/>
    <lineage>
        <taxon>Bacteria</taxon>
        <taxon>Pseudomonadati</taxon>
        <taxon>Pseudomonadota</taxon>
        <taxon>Alphaproteobacteria</taxon>
        <taxon>Rhodospirillales</taxon>
        <taxon>Rhodospirillaceae</taxon>
        <taxon>Magnetospirillum</taxon>
    </lineage>
</organism>
<accession>V6F2Y9</accession>
<protein>
    <recommendedName>
        <fullName evidence="3 5">Regulatory protein RecX</fullName>
    </recommendedName>
</protein>
<proteinExistence type="inferred from homology"/>
<gene>
    <name evidence="5 7" type="primary">recX</name>
    <name evidence="7" type="ordered locus">MGMSRv2__2680</name>
</gene>
<evidence type="ECO:0000256" key="2">
    <source>
        <dbReference type="ARBA" id="ARBA00009695"/>
    </source>
</evidence>
<dbReference type="GO" id="GO:0005737">
    <property type="term" value="C:cytoplasm"/>
    <property type="evidence" value="ECO:0007669"/>
    <property type="project" value="UniProtKB-SubCell"/>
</dbReference>
<evidence type="ECO:0000256" key="5">
    <source>
        <dbReference type="HAMAP-Rule" id="MF_01114"/>
    </source>
</evidence>
<evidence type="ECO:0000256" key="3">
    <source>
        <dbReference type="ARBA" id="ARBA00018111"/>
    </source>
</evidence>
<dbReference type="Proteomes" id="UP000018922">
    <property type="component" value="Chromosome I"/>
</dbReference>
<evidence type="ECO:0000313" key="8">
    <source>
        <dbReference type="Proteomes" id="UP000018922"/>
    </source>
</evidence>
<dbReference type="InterPro" id="IPR036388">
    <property type="entry name" value="WH-like_DNA-bd_sf"/>
</dbReference>
<name>V6F2Y9_MAGGM</name>
<dbReference type="HOGENOM" id="CLU_090972_2_0_5"/>
<keyword evidence="4 5" id="KW-0963">Cytoplasm</keyword>
<comment type="similarity">
    <text evidence="2 5">Belongs to the RecX family.</text>
</comment>
<sequence>MAATRIPTRITPQYLENAALHYLERFAASSAGLRRVLLRKVDRSVAHWGGERADHLAAVDAVIVKLTNLGYLNDQAFAEMKTRALHRQGKGSRAIRATLAAKGVDSDLAEQAMETLTEEHAQPDLAAAVKLARKRRLGPFRLPEKRAETRAKDMAALARAGFDFDTARRVIDADSVDGLEELLTS</sequence>
<dbReference type="EMBL" id="HG794546">
    <property type="protein sequence ID" value="CDK99895.1"/>
    <property type="molecule type" value="Genomic_DNA"/>
</dbReference>
<feature type="domain" description="RecX second three-helical" evidence="6">
    <location>
        <begin position="73"/>
        <end position="113"/>
    </location>
</feature>
<evidence type="ECO:0000256" key="1">
    <source>
        <dbReference type="ARBA" id="ARBA00004496"/>
    </source>
</evidence>
<dbReference type="PANTHER" id="PTHR33602:SF1">
    <property type="entry name" value="REGULATORY PROTEIN RECX FAMILY PROTEIN"/>
    <property type="match status" value="1"/>
</dbReference>
<dbReference type="InterPro" id="IPR053924">
    <property type="entry name" value="RecX_HTH_2nd"/>
</dbReference>
<evidence type="ECO:0000256" key="4">
    <source>
        <dbReference type="ARBA" id="ARBA00022490"/>
    </source>
</evidence>
<dbReference type="PANTHER" id="PTHR33602">
    <property type="entry name" value="REGULATORY PROTEIN RECX FAMILY PROTEIN"/>
    <property type="match status" value="1"/>
</dbReference>
<dbReference type="HAMAP" id="MF_01114">
    <property type="entry name" value="RecX"/>
    <property type="match status" value="1"/>
</dbReference>
<dbReference type="eggNOG" id="COG2137">
    <property type="taxonomic scope" value="Bacteria"/>
</dbReference>
<dbReference type="InterPro" id="IPR003783">
    <property type="entry name" value="Regulatory_RecX"/>
</dbReference>
<reference evidence="7 8" key="1">
    <citation type="journal article" date="2014" name="Genome Announc.">
        <title>Complete genome sequence of Magnetospirillum gryphiswaldense MSR-1.</title>
        <authorList>
            <person name="Wang X."/>
            <person name="Wang Q."/>
            <person name="Zhang W."/>
            <person name="Wang Y."/>
            <person name="Li L."/>
            <person name="Wen T."/>
            <person name="Zhang T."/>
            <person name="Zhang Y."/>
            <person name="Xu J."/>
            <person name="Hu J."/>
            <person name="Li S."/>
            <person name="Liu L."/>
            <person name="Liu J."/>
            <person name="Jiang W."/>
            <person name="Tian J."/>
            <person name="Li Y."/>
            <person name="Schuler D."/>
            <person name="Wang L."/>
            <person name="Li J."/>
        </authorList>
    </citation>
    <scope>NUCLEOTIDE SEQUENCE [LARGE SCALE GENOMIC DNA]</scope>
    <source>
        <strain evidence="8">DSM 6361 / JCM 21280 / NBRC 15271 / MSR-1</strain>
    </source>
</reference>
<evidence type="ECO:0000313" key="7">
    <source>
        <dbReference type="EMBL" id="CDK99895.1"/>
    </source>
</evidence>
<comment type="function">
    <text evidence="5">Modulates RecA activity.</text>
</comment>
<dbReference type="GO" id="GO:0006282">
    <property type="term" value="P:regulation of DNA repair"/>
    <property type="evidence" value="ECO:0007669"/>
    <property type="project" value="UniProtKB-UniRule"/>
</dbReference>
<comment type="subcellular location">
    <subcellularLocation>
        <location evidence="1 5">Cytoplasm</location>
    </subcellularLocation>
</comment>